<sequence length="326" mass="37143">MMHETLINGRLVRSSNRNDIWVQTTMTAVANVLTGLTTLHLNDLTIDRNLALSFKKYLPTIQELRFSTCTFDYVDTLFFLCSSFPRLSRLDMIQPDLDHSSIENLQFSDRPRPAFDLHLTSLSLTNRYPRDVVARRVLKWLLVNRLYGQVRSLKLTDITKSDVEIVQEFLNTAGPGLEHLLLGFDSGYGYMQETDTPLLNLSPAANLQTLGFAVHLRPSGNGEVPHHFNSHQPIKWIPNVLSTMASNRLKLLRFKAYAYGRCHEYYSVDWAGVVAVLKSRPSSSVEKILVDIHADSSWEFVVDMVKESMATLPQPLKIVYKCRKSL</sequence>
<proteinExistence type="predicted"/>
<name>A0ABP1DHM8_9APHY</name>
<protein>
    <recommendedName>
        <fullName evidence="3">F-box/LRR-repeat protein</fullName>
    </recommendedName>
</protein>
<dbReference type="SUPFAM" id="SSF52047">
    <property type="entry name" value="RNI-like"/>
    <property type="match status" value="1"/>
</dbReference>
<reference evidence="2" key="1">
    <citation type="submission" date="2024-04" db="EMBL/GenBank/DDBJ databases">
        <authorList>
            <person name="Shaw F."/>
            <person name="Minotto A."/>
        </authorList>
    </citation>
    <scope>NUCLEOTIDE SEQUENCE [LARGE SCALE GENOMIC DNA]</scope>
</reference>
<dbReference type="Gene3D" id="3.80.10.10">
    <property type="entry name" value="Ribonuclease Inhibitor"/>
    <property type="match status" value="1"/>
</dbReference>
<dbReference type="Proteomes" id="UP001497453">
    <property type="component" value="Chromosome 4"/>
</dbReference>
<evidence type="ECO:0008006" key="3">
    <source>
        <dbReference type="Google" id="ProtNLM"/>
    </source>
</evidence>
<accession>A0ABP1DHM8</accession>
<evidence type="ECO:0000313" key="1">
    <source>
        <dbReference type="EMBL" id="CAL1707357.1"/>
    </source>
</evidence>
<dbReference type="InterPro" id="IPR032675">
    <property type="entry name" value="LRR_dom_sf"/>
</dbReference>
<organism evidence="1 2">
    <name type="scientific">Somion occarium</name>
    <dbReference type="NCBI Taxonomy" id="3059160"/>
    <lineage>
        <taxon>Eukaryota</taxon>
        <taxon>Fungi</taxon>
        <taxon>Dikarya</taxon>
        <taxon>Basidiomycota</taxon>
        <taxon>Agaricomycotina</taxon>
        <taxon>Agaricomycetes</taxon>
        <taxon>Polyporales</taxon>
        <taxon>Cerrenaceae</taxon>
        <taxon>Somion</taxon>
    </lineage>
</organism>
<evidence type="ECO:0000313" key="2">
    <source>
        <dbReference type="Proteomes" id="UP001497453"/>
    </source>
</evidence>
<dbReference type="EMBL" id="OZ037947">
    <property type="protein sequence ID" value="CAL1707357.1"/>
    <property type="molecule type" value="Genomic_DNA"/>
</dbReference>
<keyword evidence="2" id="KW-1185">Reference proteome</keyword>
<gene>
    <name evidence="1" type="ORF">GFSPODELE1_LOCUS6326</name>
</gene>